<reference evidence="2" key="1">
    <citation type="journal article" date="2013" name="Science">
        <title>The Amborella genome and the evolution of flowering plants.</title>
        <authorList>
            <consortium name="Amborella Genome Project"/>
        </authorList>
    </citation>
    <scope>NUCLEOTIDE SEQUENCE [LARGE SCALE GENOMIC DNA]</scope>
</reference>
<dbReference type="HOGENOM" id="CLU_2416248_0_0_1"/>
<name>W1NY26_AMBTC</name>
<keyword evidence="2" id="KW-1185">Reference proteome</keyword>
<dbReference type="Gramene" id="ERN02537">
    <property type="protein sequence ID" value="ERN02537"/>
    <property type="gene ID" value="AMTR_s00083p00164040"/>
</dbReference>
<protein>
    <submittedName>
        <fullName evidence="1">Uncharacterized protein</fullName>
    </submittedName>
</protein>
<dbReference type="AlphaFoldDB" id="W1NY26"/>
<dbReference type="EMBL" id="KI394526">
    <property type="protein sequence ID" value="ERN02537.1"/>
    <property type="molecule type" value="Genomic_DNA"/>
</dbReference>
<dbReference type="Proteomes" id="UP000017836">
    <property type="component" value="Unassembled WGS sequence"/>
</dbReference>
<organism evidence="1 2">
    <name type="scientific">Amborella trichopoda</name>
    <dbReference type="NCBI Taxonomy" id="13333"/>
    <lineage>
        <taxon>Eukaryota</taxon>
        <taxon>Viridiplantae</taxon>
        <taxon>Streptophyta</taxon>
        <taxon>Embryophyta</taxon>
        <taxon>Tracheophyta</taxon>
        <taxon>Spermatophyta</taxon>
        <taxon>Magnoliopsida</taxon>
        <taxon>Amborellales</taxon>
        <taxon>Amborellaceae</taxon>
        <taxon>Amborella</taxon>
    </lineage>
</organism>
<proteinExistence type="predicted"/>
<sequence>MHDGGFRLVIVPSLVKGIDNCEGREVLWRLSGEEHIFEQVLQRPFSGCSNKGSWTILCSRRAVIRRSTRHLKGYRATEGSGAEGSSGNRTVA</sequence>
<accession>W1NY26</accession>
<evidence type="ECO:0000313" key="1">
    <source>
        <dbReference type="EMBL" id="ERN02537.1"/>
    </source>
</evidence>
<gene>
    <name evidence="1" type="ORF">AMTR_s00083p00164040</name>
</gene>
<evidence type="ECO:0000313" key="2">
    <source>
        <dbReference type="Proteomes" id="UP000017836"/>
    </source>
</evidence>